<feature type="transmembrane region" description="Helical" evidence="1">
    <location>
        <begin position="215"/>
        <end position="244"/>
    </location>
</feature>
<keyword evidence="1" id="KW-1133">Transmembrane helix</keyword>
<organism evidence="2 3">
    <name type="scientific">Allacma fusca</name>
    <dbReference type="NCBI Taxonomy" id="39272"/>
    <lineage>
        <taxon>Eukaryota</taxon>
        <taxon>Metazoa</taxon>
        <taxon>Ecdysozoa</taxon>
        <taxon>Arthropoda</taxon>
        <taxon>Hexapoda</taxon>
        <taxon>Collembola</taxon>
        <taxon>Symphypleona</taxon>
        <taxon>Sminthuridae</taxon>
        <taxon>Allacma</taxon>
    </lineage>
</organism>
<dbReference type="Proteomes" id="UP000708208">
    <property type="component" value="Unassembled WGS sequence"/>
</dbReference>
<feature type="transmembrane region" description="Helical" evidence="1">
    <location>
        <begin position="109"/>
        <end position="131"/>
    </location>
</feature>
<feature type="non-terminal residue" evidence="2">
    <location>
        <position position="1"/>
    </location>
</feature>
<comment type="caution">
    <text evidence="2">The sequence shown here is derived from an EMBL/GenBank/DDBJ whole genome shotgun (WGS) entry which is preliminary data.</text>
</comment>
<protein>
    <submittedName>
        <fullName evidence="2">Uncharacterized protein</fullName>
    </submittedName>
</protein>
<evidence type="ECO:0000313" key="3">
    <source>
        <dbReference type="Proteomes" id="UP000708208"/>
    </source>
</evidence>
<sequence length="256" mass="29938">MDEFDRLEANVANLQLNNQQGRRLYRWSQALYTFSYLFFETICFVSLLSISIGVSALVSVSLEYFIHWELSPFVETYITLFMFMNFACAQARNQALYVYQIRDRFGPHVYCCFYCTYPWSLWFVLLSLAYINLFYQFNQLFCSDANEIGSQGRRGQSLSKLRTLSSTIPELRTTTALFLMSLSSIQYLTCRKLRWDYYMEVAQMPDPPALPSCSAYFTAVFALLFVQTVLAVLYIMPFLLWLLIARLFIWSINATV</sequence>
<keyword evidence="1" id="KW-0812">Transmembrane</keyword>
<gene>
    <name evidence="2" type="ORF">AFUS01_LOCUS46067</name>
</gene>
<proteinExistence type="predicted"/>
<evidence type="ECO:0000256" key="1">
    <source>
        <dbReference type="SAM" id="Phobius"/>
    </source>
</evidence>
<accession>A0A8J2LSG6</accession>
<dbReference type="EMBL" id="CAJVCH010571186">
    <property type="protein sequence ID" value="CAG7836876.1"/>
    <property type="molecule type" value="Genomic_DNA"/>
</dbReference>
<dbReference type="AlphaFoldDB" id="A0A8J2LSG6"/>
<keyword evidence="3" id="KW-1185">Reference proteome</keyword>
<reference evidence="2" key="1">
    <citation type="submission" date="2021-06" db="EMBL/GenBank/DDBJ databases">
        <authorList>
            <person name="Hodson N. C."/>
            <person name="Mongue J. A."/>
            <person name="Jaron S. K."/>
        </authorList>
    </citation>
    <scope>NUCLEOTIDE SEQUENCE</scope>
</reference>
<feature type="transmembrane region" description="Helical" evidence="1">
    <location>
        <begin position="70"/>
        <end position="88"/>
    </location>
</feature>
<feature type="transmembrane region" description="Helical" evidence="1">
    <location>
        <begin position="30"/>
        <end position="58"/>
    </location>
</feature>
<name>A0A8J2LSG6_9HEXA</name>
<evidence type="ECO:0000313" key="2">
    <source>
        <dbReference type="EMBL" id="CAG7836876.1"/>
    </source>
</evidence>
<keyword evidence="1" id="KW-0472">Membrane</keyword>